<dbReference type="AlphaFoldDB" id="A0A4R9AI56"/>
<name>A0A4R9AI56_9MICO</name>
<dbReference type="Gene3D" id="3.10.129.10">
    <property type="entry name" value="Hotdog Thioesterase"/>
    <property type="match status" value="1"/>
</dbReference>
<dbReference type="InterPro" id="IPR029069">
    <property type="entry name" value="HotDog_dom_sf"/>
</dbReference>
<dbReference type="RefSeq" id="WP_134513464.1">
    <property type="nucleotide sequence ID" value="NZ_SOHJ01000003.1"/>
</dbReference>
<dbReference type="CDD" id="cd03450">
    <property type="entry name" value="NodN"/>
    <property type="match status" value="1"/>
</dbReference>
<dbReference type="EMBL" id="SOHJ01000003">
    <property type="protein sequence ID" value="TFD62197.1"/>
    <property type="molecule type" value="Genomic_DNA"/>
</dbReference>
<dbReference type="InterPro" id="IPR002539">
    <property type="entry name" value="MaoC-like_dom"/>
</dbReference>
<dbReference type="SUPFAM" id="SSF54637">
    <property type="entry name" value="Thioesterase/thiol ester dehydrase-isomerase"/>
    <property type="match status" value="1"/>
</dbReference>
<dbReference type="PANTHER" id="PTHR42993">
    <property type="entry name" value="MAOC-LIKE DEHYDRATASE DOMAIN-CONTAINING PROTEIN"/>
    <property type="match status" value="1"/>
</dbReference>
<dbReference type="InterPro" id="IPR039375">
    <property type="entry name" value="NodN-like"/>
</dbReference>
<evidence type="ECO:0000259" key="2">
    <source>
        <dbReference type="Pfam" id="PF01575"/>
    </source>
</evidence>
<evidence type="ECO:0000313" key="3">
    <source>
        <dbReference type="EMBL" id="TFD62197.1"/>
    </source>
</evidence>
<organism evidence="3 4">
    <name type="scientific">Cryobacterium suzukii</name>
    <dbReference type="NCBI Taxonomy" id="1259198"/>
    <lineage>
        <taxon>Bacteria</taxon>
        <taxon>Bacillati</taxon>
        <taxon>Actinomycetota</taxon>
        <taxon>Actinomycetes</taxon>
        <taxon>Micrococcales</taxon>
        <taxon>Microbacteriaceae</taxon>
        <taxon>Cryobacterium</taxon>
    </lineage>
</organism>
<gene>
    <name evidence="3" type="ORF">E3T39_04165</name>
</gene>
<protein>
    <submittedName>
        <fullName evidence="3">MaoC family dehydratase</fullName>
    </submittedName>
</protein>
<proteinExistence type="inferred from homology"/>
<feature type="domain" description="MaoC-like" evidence="2">
    <location>
        <begin position="9"/>
        <end position="129"/>
    </location>
</feature>
<dbReference type="OrthoDB" id="9801735at2"/>
<comment type="similarity">
    <text evidence="1">Belongs to the enoyl-CoA hydratase/isomerase family.</text>
</comment>
<evidence type="ECO:0000313" key="4">
    <source>
        <dbReference type="Proteomes" id="UP000298170"/>
    </source>
</evidence>
<dbReference type="Pfam" id="PF01575">
    <property type="entry name" value="MaoC_dehydratas"/>
    <property type="match status" value="1"/>
</dbReference>
<dbReference type="PANTHER" id="PTHR42993:SF1">
    <property type="entry name" value="MAOC-LIKE DEHYDRATASE DOMAIN-CONTAINING PROTEIN"/>
    <property type="match status" value="1"/>
</dbReference>
<evidence type="ECO:0000256" key="1">
    <source>
        <dbReference type="ARBA" id="ARBA00005254"/>
    </source>
</evidence>
<sequence length="154" mass="16784">MFRSVEEVRNEIGKIVGFSPPFRVTQQKVDAFADLTGDYEWIHVDPVRAALGPFGGTIVHGYLTLSLIARFASEVFRLEFESATLNYGLDKVRFPAPLSTGSLVRAKVSFTSITDHPAGSLVAVQYILEAENVSKPVCIADTLLLALSVSDPAR</sequence>
<keyword evidence="4" id="KW-1185">Reference proteome</keyword>
<dbReference type="Proteomes" id="UP000298170">
    <property type="component" value="Unassembled WGS sequence"/>
</dbReference>
<accession>A0A4R9AI56</accession>
<comment type="caution">
    <text evidence="3">The sequence shown here is derived from an EMBL/GenBank/DDBJ whole genome shotgun (WGS) entry which is preliminary data.</text>
</comment>
<reference evidence="3 4" key="1">
    <citation type="submission" date="2019-03" db="EMBL/GenBank/DDBJ databases">
        <title>Genomics of glacier-inhabiting Cryobacterium strains.</title>
        <authorList>
            <person name="Liu Q."/>
            <person name="Xin Y.-H."/>
        </authorList>
    </citation>
    <scope>NUCLEOTIDE SEQUENCE [LARGE SCALE GENOMIC DNA]</scope>
    <source>
        <strain evidence="3 4">Sr39</strain>
    </source>
</reference>